<feature type="region of interest" description="Disordered" evidence="1">
    <location>
        <begin position="15"/>
        <end position="42"/>
    </location>
</feature>
<evidence type="ECO:0000256" key="1">
    <source>
        <dbReference type="SAM" id="MobiDB-lite"/>
    </source>
</evidence>
<feature type="compositionally biased region" description="Basic and acidic residues" evidence="1">
    <location>
        <begin position="18"/>
        <end position="29"/>
    </location>
</feature>
<dbReference type="AlphaFoldDB" id="A0AAN8L7L6"/>
<protein>
    <submittedName>
        <fullName evidence="2">Uncharacterized protein</fullName>
    </submittedName>
</protein>
<feature type="region of interest" description="Disordered" evidence="1">
    <location>
        <begin position="76"/>
        <end position="155"/>
    </location>
</feature>
<accession>A0AAN8L7L6</accession>
<evidence type="ECO:0000313" key="3">
    <source>
        <dbReference type="Proteomes" id="UP001356427"/>
    </source>
</evidence>
<feature type="compositionally biased region" description="Gly residues" evidence="1">
    <location>
        <begin position="31"/>
        <end position="41"/>
    </location>
</feature>
<name>A0AAN8L7L6_9TELE</name>
<evidence type="ECO:0000313" key="2">
    <source>
        <dbReference type="EMBL" id="KAK6304073.1"/>
    </source>
</evidence>
<gene>
    <name evidence="2" type="ORF">J4Q44_G00265270</name>
</gene>
<sequence length="155" mass="17281">MVYYHTLLIHPWVGEGDGGERETMGERGGGRQRGGETGGRGGKVKGIFYLDRIRLFRWGGERLEGFRHPVKSVEERVEGFRVSGESRERGEGWKGRRRVEGGEEGGRRRGGWKEERRVGGGEEGGRRRGGWEEERRVGGGGRGEEGEGGEEGGRR</sequence>
<dbReference type="EMBL" id="JAGTTL010000024">
    <property type="protein sequence ID" value="KAK6304073.1"/>
    <property type="molecule type" value="Genomic_DNA"/>
</dbReference>
<comment type="caution">
    <text evidence="2">The sequence shown here is derived from an EMBL/GenBank/DDBJ whole genome shotgun (WGS) entry which is preliminary data.</text>
</comment>
<reference evidence="2 3" key="1">
    <citation type="submission" date="2021-04" db="EMBL/GenBank/DDBJ databases">
        <authorList>
            <person name="De Guttry C."/>
            <person name="Zahm M."/>
            <person name="Klopp C."/>
            <person name="Cabau C."/>
            <person name="Louis A."/>
            <person name="Berthelot C."/>
            <person name="Parey E."/>
            <person name="Roest Crollius H."/>
            <person name="Montfort J."/>
            <person name="Robinson-Rechavi M."/>
            <person name="Bucao C."/>
            <person name="Bouchez O."/>
            <person name="Gislard M."/>
            <person name="Lluch J."/>
            <person name="Milhes M."/>
            <person name="Lampietro C."/>
            <person name="Lopez Roques C."/>
            <person name="Donnadieu C."/>
            <person name="Braasch I."/>
            <person name="Desvignes T."/>
            <person name="Postlethwait J."/>
            <person name="Bobe J."/>
            <person name="Wedekind C."/>
            <person name="Guiguen Y."/>
        </authorList>
    </citation>
    <scope>NUCLEOTIDE SEQUENCE [LARGE SCALE GENOMIC DNA]</scope>
    <source>
        <strain evidence="2">Cs_M1</strain>
        <tissue evidence="2">Blood</tissue>
    </source>
</reference>
<feature type="non-terminal residue" evidence="2">
    <location>
        <position position="155"/>
    </location>
</feature>
<proteinExistence type="predicted"/>
<organism evidence="2 3">
    <name type="scientific">Coregonus suidteri</name>
    <dbReference type="NCBI Taxonomy" id="861788"/>
    <lineage>
        <taxon>Eukaryota</taxon>
        <taxon>Metazoa</taxon>
        <taxon>Chordata</taxon>
        <taxon>Craniata</taxon>
        <taxon>Vertebrata</taxon>
        <taxon>Euteleostomi</taxon>
        <taxon>Actinopterygii</taxon>
        <taxon>Neopterygii</taxon>
        <taxon>Teleostei</taxon>
        <taxon>Protacanthopterygii</taxon>
        <taxon>Salmoniformes</taxon>
        <taxon>Salmonidae</taxon>
        <taxon>Coregoninae</taxon>
        <taxon>Coregonus</taxon>
    </lineage>
</organism>
<keyword evidence="3" id="KW-1185">Reference proteome</keyword>
<dbReference type="Proteomes" id="UP001356427">
    <property type="component" value="Unassembled WGS sequence"/>
</dbReference>